<keyword evidence="1" id="KW-0378">Hydrolase</keyword>
<dbReference type="NCBIfam" id="TIGR00099">
    <property type="entry name" value="Cof-subfamily"/>
    <property type="match status" value="1"/>
</dbReference>
<dbReference type="Proteomes" id="UP001519921">
    <property type="component" value="Unassembled WGS sequence"/>
</dbReference>
<dbReference type="Gene3D" id="3.30.1240.10">
    <property type="match status" value="1"/>
</dbReference>
<dbReference type="Gene3D" id="3.40.50.1000">
    <property type="entry name" value="HAD superfamily/HAD-like"/>
    <property type="match status" value="1"/>
</dbReference>
<dbReference type="GO" id="GO:0016787">
    <property type="term" value="F:hydrolase activity"/>
    <property type="evidence" value="ECO:0007669"/>
    <property type="project" value="UniProtKB-KW"/>
</dbReference>
<dbReference type="EMBL" id="JAHXPT010000006">
    <property type="protein sequence ID" value="MBW6410271.1"/>
    <property type="molecule type" value="Genomic_DNA"/>
</dbReference>
<dbReference type="PANTHER" id="PTHR10000:SF8">
    <property type="entry name" value="HAD SUPERFAMILY HYDROLASE-LIKE, TYPE 3"/>
    <property type="match status" value="1"/>
</dbReference>
<proteinExistence type="predicted"/>
<evidence type="ECO:0000313" key="1">
    <source>
        <dbReference type="EMBL" id="MBW6410271.1"/>
    </source>
</evidence>
<keyword evidence="2" id="KW-1185">Reference proteome</keyword>
<organism evidence="1 2">
    <name type="scientific">Clostridium weizhouense</name>
    <dbReference type="NCBI Taxonomy" id="2859781"/>
    <lineage>
        <taxon>Bacteria</taxon>
        <taxon>Bacillati</taxon>
        <taxon>Bacillota</taxon>
        <taxon>Clostridia</taxon>
        <taxon>Eubacteriales</taxon>
        <taxon>Clostridiaceae</taxon>
        <taxon>Clostridium</taxon>
    </lineage>
</organism>
<dbReference type="NCBIfam" id="TIGR01484">
    <property type="entry name" value="HAD-SF-IIB"/>
    <property type="match status" value="1"/>
</dbReference>
<dbReference type="Pfam" id="PF08282">
    <property type="entry name" value="Hydrolase_3"/>
    <property type="match status" value="1"/>
</dbReference>
<gene>
    <name evidence="1" type="ORF">KYD98_09200</name>
</gene>
<dbReference type="InterPro" id="IPR000150">
    <property type="entry name" value="Cof"/>
</dbReference>
<sequence>MFFFDIDGTIKPYNRNISISTRNTIKRLKELGNIIFLATGRRYNEIKFLMKELDIENAVCAGGATVVINNNIEKEEFFAKDKLKNILYECKKYNIIIVSVSNEKCYTTYKGIKLLPYIFLMKILSKTRFFKIGSVNGIALNSYMNIKVVDEKTFLEKSTQKLIFYNYRHIKKVQSIKEYTIYNNVFCSSVEFEFKEKGIEYIRNKYNVHLDNIVVFGDGLNDISMFEYAKNTIAMGNACEEIKQRASFITKKSNKDGIEYACKYFNWI</sequence>
<dbReference type="InterPro" id="IPR023214">
    <property type="entry name" value="HAD_sf"/>
</dbReference>
<reference evidence="1 2" key="1">
    <citation type="submission" date="2021-07" db="EMBL/GenBank/DDBJ databases">
        <title>Clostridium weizhouense sp. nov., an anaerobic bacterium isolated from activated sludge of Petroleum wastewater.</title>
        <authorList>
            <person name="Li Q."/>
        </authorList>
    </citation>
    <scope>NUCLEOTIDE SEQUENCE [LARGE SCALE GENOMIC DNA]</scope>
    <source>
        <strain evidence="1 2">YB-6</strain>
    </source>
</reference>
<comment type="caution">
    <text evidence="1">The sequence shown here is derived from an EMBL/GenBank/DDBJ whole genome shotgun (WGS) entry which is preliminary data.</text>
</comment>
<dbReference type="RefSeq" id="WP_219779569.1">
    <property type="nucleotide sequence ID" value="NZ_JAHXPT010000006.1"/>
</dbReference>
<dbReference type="PANTHER" id="PTHR10000">
    <property type="entry name" value="PHOSPHOSERINE PHOSPHATASE"/>
    <property type="match status" value="1"/>
</dbReference>
<name>A0ABS7ANM4_9CLOT</name>
<dbReference type="InterPro" id="IPR006379">
    <property type="entry name" value="HAD-SF_hydro_IIB"/>
</dbReference>
<evidence type="ECO:0000313" key="2">
    <source>
        <dbReference type="Proteomes" id="UP001519921"/>
    </source>
</evidence>
<dbReference type="InterPro" id="IPR036412">
    <property type="entry name" value="HAD-like_sf"/>
</dbReference>
<accession>A0ABS7ANM4</accession>
<protein>
    <submittedName>
        <fullName evidence="1">Cof-type HAD-IIB family hydrolase</fullName>
    </submittedName>
</protein>
<dbReference type="SUPFAM" id="SSF56784">
    <property type="entry name" value="HAD-like"/>
    <property type="match status" value="1"/>
</dbReference>